<evidence type="ECO:0000313" key="3">
    <source>
        <dbReference type="Proteomes" id="UP000321805"/>
    </source>
</evidence>
<dbReference type="SUPFAM" id="SSF50692">
    <property type="entry name" value="ADC-like"/>
    <property type="match status" value="1"/>
</dbReference>
<dbReference type="EMBL" id="CP042430">
    <property type="protein sequence ID" value="QEC46410.1"/>
    <property type="molecule type" value="Genomic_DNA"/>
</dbReference>
<dbReference type="RefSeq" id="WP_146915584.1">
    <property type="nucleotide sequence ID" value="NZ_CP042430.1"/>
</dbReference>
<dbReference type="KEGG" id="bsol:FSW04_01655"/>
<sequence>MPFHYGCWDTDHPEGPGGDDGRAANELTPTTWDPVSRQPLSKPGAVLVQRLGWGCGGGPTRRSIRRPR</sequence>
<dbReference type="OrthoDB" id="7376058at2"/>
<evidence type="ECO:0000313" key="2">
    <source>
        <dbReference type="EMBL" id="QEC46410.1"/>
    </source>
</evidence>
<protein>
    <submittedName>
        <fullName evidence="2">Uncharacterized protein</fullName>
    </submittedName>
</protein>
<organism evidence="2 3">
    <name type="scientific">Baekduia soli</name>
    <dbReference type="NCBI Taxonomy" id="496014"/>
    <lineage>
        <taxon>Bacteria</taxon>
        <taxon>Bacillati</taxon>
        <taxon>Actinomycetota</taxon>
        <taxon>Thermoleophilia</taxon>
        <taxon>Solirubrobacterales</taxon>
        <taxon>Baekduiaceae</taxon>
        <taxon>Baekduia</taxon>
    </lineage>
</organism>
<accession>A0A5B8U0B5</accession>
<feature type="region of interest" description="Disordered" evidence="1">
    <location>
        <begin position="1"/>
        <end position="40"/>
    </location>
</feature>
<evidence type="ECO:0000256" key="1">
    <source>
        <dbReference type="SAM" id="MobiDB-lite"/>
    </source>
</evidence>
<proteinExistence type="predicted"/>
<gene>
    <name evidence="2" type="ORF">FSW04_01655</name>
</gene>
<dbReference type="InterPro" id="IPR009010">
    <property type="entry name" value="Asp_de-COase-like_dom_sf"/>
</dbReference>
<dbReference type="Proteomes" id="UP000321805">
    <property type="component" value="Chromosome"/>
</dbReference>
<feature type="compositionally biased region" description="Basic and acidic residues" evidence="1">
    <location>
        <begin position="9"/>
        <end position="23"/>
    </location>
</feature>
<name>A0A5B8U0B5_9ACTN</name>
<keyword evidence="3" id="KW-1185">Reference proteome</keyword>
<dbReference type="AlphaFoldDB" id="A0A5B8U0B5"/>
<reference evidence="2 3" key="1">
    <citation type="journal article" date="2018" name="J. Microbiol.">
        <title>Baekduia soli gen. nov., sp. nov., a novel bacterium isolated from the soil of Baekdu Mountain and proposal of a novel family name, Baekduiaceae fam. nov.</title>
        <authorList>
            <person name="An D.S."/>
            <person name="Siddiqi M.Z."/>
            <person name="Kim K.H."/>
            <person name="Yu H.S."/>
            <person name="Im W.T."/>
        </authorList>
    </citation>
    <scope>NUCLEOTIDE SEQUENCE [LARGE SCALE GENOMIC DNA]</scope>
    <source>
        <strain evidence="2 3">BR7-21</strain>
    </source>
</reference>